<protein>
    <recommendedName>
        <fullName evidence="5">Cell division cycle protein 123-like</fullName>
    </recommendedName>
</protein>
<dbReference type="PANTHER" id="PTHR15323:SF6">
    <property type="entry name" value="CELL DIVISION CYCLE PROTEIN 123 HOMOLOG"/>
    <property type="match status" value="1"/>
</dbReference>
<dbReference type="Pfam" id="PF07065">
    <property type="entry name" value="D123"/>
    <property type="match status" value="1"/>
</dbReference>
<organism evidence="3 4">
    <name type="scientific">Gracilariopsis chorda</name>
    <dbReference type="NCBI Taxonomy" id="448386"/>
    <lineage>
        <taxon>Eukaryota</taxon>
        <taxon>Rhodophyta</taxon>
        <taxon>Florideophyceae</taxon>
        <taxon>Rhodymeniophycidae</taxon>
        <taxon>Gracilariales</taxon>
        <taxon>Gracilariaceae</taxon>
        <taxon>Gracilariopsis</taxon>
    </lineage>
</organism>
<keyword evidence="4" id="KW-1185">Reference proteome</keyword>
<accession>A0A2V3IYY5</accession>
<proteinExistence type="inferred from homology"/>
<dbReference type="EMBL" id="NBIV01000032">
    <property type="protein sequence ID" value="PXF46897.1"/>
    <property type="molecule type" value="Genomic_DNA"/>
</dbReference>
<dbReference type="Proteomes" id="UP000247409">
    <property type="component" value="Unassembled WGS sequence"/>
</dbReference>
<feature type="region of interest" description="Disordered" evidence="2">
    <location>
        <begin position="290"/>
        <end position="311"/>
    </location>
</feature>
<evidence type="ECO:0000313" key="4">
    <source>
        <dbReference type="Proteomes" id="UP000247409"/>
    </source>
</evidence>
<dbReference type="STRING" id="448386.A0A2V3IYY5"/>
<name>A0A2V3IYY5_9FLOR</name>
<feature type="compositionally biased region" description="Acidic residues" evidence="2">
    <location>
        <begin position="291"/>
        <end position="311"/>
    </location>
</feature>
<dbReference type="InterPro" id="IPR009772">
    <property type="entry name" value="CDC123"/>
</dbReference>
<dbReference type="PANTHER" id="PTHR15323">
    <property type="entry name" value="D123 PROTEIN"/>
    <property type="match status" value="1"/>
</dbReference>
<reference evidence="3 4" key="1">
    <citation type="journal article" date="2018" name="Mol. Biol. Evol.">
        <title>Analysis of the draft genome of the red seaweed Gracilariopsis chorda provides insights into genome size evolution in Rhodophyta.</title>
        <authorList>
            <person name="Lee J."/>
            <person name="Yang E.C."/>
            <person name="Graf L."/>
            <person name="Yang J.H."/>
            <person name="Qiu H."/>
            <person name="Zel Zion U."/>
            <person name="Chan C.X."/>
            <person name="Stephens T.G."/>
            <person name="Weber A.P.M."/>
            <person name="Boo G.H."/>
            <person name="Boo S.M."/>
            <person name="Kim K.M."/>
            <person name="Shin Y."/>
            <person name="Jung M."/>
            <person name="Lee S.J."/>
            <person name="Yim H.S."/>
            <person name="Lee J.H."/>
            <person name="Bhattacharya D."/>
            <person name="Yoon H.S."/>
        </authorList>
    </citation>
    <scope>NUCLEOTIDE SEQUENCE [LARGE SCALE GENOMIC DNA]</scope>
    <source>
        <strain evidence="3 4">SKKU-2015</strain>
        <tissue evidence="3">Whole body</tissue>
    </source>
</reference>
<evidence type="ECO:0008006" key="5">
    <source>
        <dbReference type="Google" id="ProtNLM"/>
    </source>
</evidence>
<evidence type="ECO:0000313" key="3">
    <source>
        <dbReference type="EMBL" id="PXF46897.1"/>
    </source>
</evidence>
<sequence length="311" mass="35310">MPGAADFELSLYAPCSWVPRFRRRTPKTRFIRLSPPVLKSLLDGTIKTSTEDAIVEWSDGTTSDVSAERSPHTDLEASINAYIDELGGAVCPKFDSVCPSDATWINFHRSLKCSSADDVLLMFNSSERVMNAVNADSGCVLALRKWADLDDRMEFRVFVQDEDVIGVSQRSESFFEYEEDEMDSIVDKITFFYDQEVRGLFPGSFVIDVYLERDNVWIIDFDKWEEADALLFTWQELADAQWMSAGRPQFRCAQRCGVAPSNRLYDGLPLELRREDAITDLIAAARRLVEEQSEEEREGLGDCDDARDEGT</sequence>
<dbReference type="AlphaFoldDB" id="A0A2V3IYY5"/>
<dbReference type="GO" id="GO:0005737">
    <property type="term" value="C:cytoplasm"/>
    <property type="evidence" value="ECO:0007669"/>
    <property type="project" value="TreeGrafter"/>
</dbReference>
<comment type="similarity">
    <text evidence="1">Belongs to the CDC123 family.</text>
</comment>
<comment type="caution">
    <text evidence="3">The sequence shown here is derived from an EMBL/GenBank/DDBJ whole genome shotgun (WGS) entry which is preliminary data.</text>
</comment>
<evidence type="ECO:0000256" key="1">
    <source>
        <dbReference type="ARBA" id="ARBA00011047"/>
    </source>
</evidence>
<gene>
    <name evidence="3" type="ORF">BWQ96_03426</name>
</gene>
<dbReference type="OrthoDB" id="360540at2759"/>
<evidence type="ECO:0000256" key="2">
    <source>
        <dbReference type="SAM" id="MobiDB-lite"/>
    </source>
</evidence>